<dbReference type="EMBL" id="FNAI01000001">
    <property type="protein sequence ID" value="SDD35485.1"/>
    <property type="molecule type" value="Genomic_DNA"/>
</dbReference>
<reference evidence="2 3" key="1">
    <citation type="submission" date="2016-10" db="EMBL/GenBank/DDBJ databases">
        <authorList>
            <person name="de Groot N.N."/>
        </authorList>
    </citation>
    <scope>NUCLEOTIDE SEQUENCE [LARGE SCALE GENOMIC DNA]</scope>
    <source>
        <strain evidence="2 3">47C3B</strain>
    </source>
</reference>
<dbReference type="Gene3D" id="3.40.390.10">
    <property type="entry name" value="Collagenase (Catalytic Domain)"/>
    <property type="match status" value="1"/>
</dbReference>
<dbReference type="SUPFAM" id="SSF48452">
    <property type="entry name" value="TPR-like"/>
    <property type="match status" value="4"/>
</dbReference>
<dbReference type="SUPFAM" id="SSF55486">
    <property type="entry name" value="Metalloproteases ('zincins'), catalytic domain"/>
    <property type="match status" value="1"/>
</dbReference>
<dbReference type="PANTHER" id="PTHR12558:SF13">
    <property type="entry name" value="CELL DIVISION CYCLE PROTEIN 27 HOMOLOG"/>
    <property type="match status" value="1"/>
</dbReference>
<evidence type="ECO:0000313" key="3">
    <source>
        <dbReference type="Proteomes" id="UP000199072"/>
    </source>
</evidence>
<dbReference type="Pfam" id="PF14559">
    <property type="entry name" value="TPR_19"/>
    <property type="match status" value="2"/>
</dbReference>
<accession>A0A1G6U4L6</accession>
<sequence length="963" mass="109702">MKRLTTFFICIIFMQAATVKAQSLNPDSAVLALANLRKQQSEISNEPIAKGRAALVAQINRMLKLGVWDKAWQLLKPLPDVGDYALLKADYLIMNNNYFNAETLVNKVLKKDATNEKSLQLRATLQIQAWRLPQAINTCNLILKMHPRSAATQLIKGRALLLEKKYAEALAIAKKLQLQSPDNAGAYMLEADCYFWNQHPELAEAPLKKSLMLDPYSADARFSYGYAIWRRVDATQLNAMAAQWDIALAVNPLHFSTNWHWGNGHTNLTYADYAEKDDEEVRKVLARADTLFSANKVAEAIAYTHEIQKRYPVSVLPLMHRASLYYSAFDMDRKLRLDSAESIFRQILARKKHYGPAHNGLASVIKWKRMPYLRTFDSITTTLKNLKINDMKNFEAVFPDMSYYPGDMVKKMVWSQLYTTTVYFPFLAKQGHSFRVSPLHIDLAITMKSPGFRYSTTFDNRQWMDIRGVGSGCADIEYVDRGAYQERNVVLHEYTHLYHGTVFTDKEAREVRKHYYKAMAEHRTLDYYSQNNESEYLAQTFPAYWESVKVHPVDFKSMNTTHDLKTKDPEMYDWIDNLVKKQKAYLAGDKSAMADNWAQVYLNLSWRGNGAAYLDTALSYDSKYLPVFLAYSHLKSNQGDFVAAEDWLKKAQAIDAKYAPIYVAYADLVQTKFAAKQIEQAPAISQQIDYLRQSLALEDDYQERAAVSNQLRETYIKSGQIAEAIAVADDYAKNGPAVSTYLRDQRDYAQATGASLKAELGYAEPLTILQHLVEQKPQNFEFRTMYADALAANKRYDEAIKTLQQIQRILKASGNGRASYNLQIAEYYNALGKKDSVIKYLPAINVVRQRDGGTNNLRYIRLLAATGKATEALAMLKNLPSTGDSAYLSEYAYTQGKIQEHDNPELAAASYETALTNNPYFFKVYPWLMDYYNKHNQPQKGLALKSNVQSLKIPPGENLIAVQ</sequence>
<evidence type="ECO:0000256" key="1">
    <source>
        <dbReference type="SAM" id="SignalP"/>
    </source>
</evidence>
<dbReference type="InterPro" id="IPR011990">
    <property type="entry name" value="TPR-like_helical_dom_sf"/>
</dbReference>
<proteinExistence type="predicted"/>
<dbReference type="Gene3D" id="1.25.40.10">
    <property type="entry name" value="Tetratricopeptide repeat domain"/>
    <property type="match status" value="3"/>
</dbReference>
<dbReference type="STRING" id="1391627.SAMN05216464_101506"/>
<dbReference type="InterPro" id="IPR024079">
    <property type="entry name" value="MetalloPept_cat_dom_sf"/>
</dbReference>
<gene>
    <name evidence="2" type="ORF">SAMN05216464_101506</name>
</gene>
<dbReference type="OrthoDB" id="8866339at2"/>
<keyword evidence="3" id="KW-1185">Reference proteome</keyword>
<dbReference type="AlphaFoldDB" id="A0A1G6U4L6"/>
<feature type="signal peptide" evidence="1">
    <location>
        <begin position="1"/>
        <end position="21"/>
    </location>
</feature>
<dbReference type="Proteomes" id="UP000199072">
    <property type="component" value="Unassembled WGS sequence"/>
</dbReference>
<keyword evidence="1" id="KW-0732">Signal</keyword>
<dbReference type="RefSeq" id="WP_091143707.1">
    <property type="nucleotide sequence ID" value="NZ_FNAI01000001.1"/>
</dbReference>
<evidence type="ECO:0000313" key="2">
    <source>
        <dbReference type="EMBL" id="SDD35485.1"/>
    </source>
</evidence>
<dbReference type="PANTHER" id="PTHR12558">
    <property type="entry name" value="CELL DIVISION CYCLE 16,23,27"/>
    <property type="match status" value="1"/>
</dbReference>
<protein>
    <submittedName>
        <fullName evidence="2">Tetratricopeptide repeat-containing protein</fullName>
    </submittedName>
</protein>
<organism evidence="2 3">
    <name type="scientific">Mucilaginibacter pineti</name>
    <dbReference type="NCBI Taxonomy" id="1391627"/>
    <lineage>
        <taxon>Bacteria</taxon>
        <taxon>Pseudomonadati</taxon>
        <taxon>Bacteroidota</taxon>
        <taxon>Sphingobacteriia</taxon>
        <taxon>Sphingobacteriales</taxon>
        <taxon>Sphingobacteriaceae</taxon>
        <taxon>Mucilaginibacter</taxon>
    </lineage>
</organism>
<feature type="chain" id="PRO_5011591435" evidence="1">
    <location>
        <begin position="22"/>
        <end position="963"/>
    </location>
</feature>
<name>A0A1G6U4L6_9SPHI</name>
<dbReference type="GO" id="GO:0008237">
    <property type="term" value="F:metallopeptidase activity"/>
    <property type="evidence" value="ECO:0007669"/>
    <property type="project" value="InterPro"/>
</dbReference>